<proteinExistence type="predicted"/>
<organism evidence="1 2">
    <name type="scientific">Pseudomonas fluorescens</name>
    <dbReference type="NCBI Taxonomy" id="294"/>
    <lineage>
        <taxon>Bacteria</taxon>
        <taxon>Pseudomonadati</taxon>
        <taxon>Pseudomonadota</taxon>
        <taxon>Gammaproteobacteria</taxon>
        <taxon>Pseudomonadales</taxon>
        <taxon>Pseudomonadaceae</taxon>
        <taxon>Pseudomonas</taxon>
    </lineage>
</organism>
<sequence>MYIGKIPLAFCMTWALIVILHFSQGAETESVRQHAIDLNRQTYNRLQLERSQDRAIYEEQTRKIVSIEVMRATSHNSNINSH</sequence>
<accession>A0A379IE54</accession>
<reference evidence="1 2" key="1">
    <citation type="submission" date="2018-06" db="EMBL/GenBank/DDBJ databases">
        <authorList>
            <consortium name="Pathogen Informatics"/>
            <person name="Doyle S."/>
        </authorList>
    </citation>
    <scope>NUCLEOTIDE SEQUENCE [LARGE SCALE GENOMIC DNA]</scope>
    <source>
        <strain evidence="1 2">NCTC10392</strain>
    </source>
</reference>
<evidence type="ECO:0000313" key="2">
    <source>
        <dbReference type="Proteomes" id="UP000255125"/>
    </source>
</evidence>
<protein>
    <submittedName>
        <fullName evidence="1">Uncharacterized protein</fullName>
    </submittedName>
</protein>
<dbReference type="EMBL" id="UGUS01000002">
    <property type="protein sequence ID" value="SUD31082.1"/>
    <property type="molecule type" value="Genomic_DNA"/>
</dbReference>
<gene>
    <name evidence="1" type="ORF">NCTC10392_03008</name>
</gene>
<dbReference type="Proteomes" id="UP000255125">
    <property type="component" value="Unassembled WGS sequence"/>
</dbReference>
<dbReference type="KEGG" id="pfn:HZ99_03730"/>
<name>A0A379IE54_PSEFL</name>
<evidence type="ECO:0000313" key="1">
    <source>
        <dbReference type="EMBL" id="SUD31082.1"/>
    </source>
</evidence>
<dbReference type="AlphaFoldDB" id="A0A379IE54"/>